<dbReference type="AlphaFoldDB" id="A0A9W6LSH5"/>
<name>A0A9W6LSH5_9HYPH</name>
<keyword evidence="2" id="KW-1185">Reference proteome</keyword>
<dbReference type="EMBL" id="BSEC01000001">
    <property type="protein sequence ID" value="GLI93324.1"/>
    <property type="molecule type" value="Genomic_DNA"/>
</dbReference>
<protein>
    <submittedName>
        <fullName evidence="1">Uncharacterized protein</fullName>
    </submittedName>
</protein>
<comment type="caution">
    <text evidence="1">The sequence shown here is derived from an EMBL/GenBank/DDBJ whole genome shotgun (WGS) entry which is preliminary data.</text>
</comment>
<evidence type="ECO:0000313" key="2">
    <source>
        <dbReference type="Proteomes" id="UP001144323"/>
    </source>
</evidence>
<accession>A0A9W6LSH5</accession>
<dbReference type="Proteomes" id="UP001144323">
    <property type="component" value="Unassembled WGS sequence"/>
</dbReference>
<organism evidence="1 2">
    <name type="scientific">Methylocystis echinoides</name>
    <dbReference type="NCBI Taxonomy" id="29468"/>
    <lineage>
        <taxon>Bacteria</taxon>
        <taxon>Pseudomonadati</taxon>
        <taxon>Pseudomonadota</taxon>
        <taxon>Alphaproteobacteria</taxon>
        <taxon>Hyphomicrobiales</taxon>
        <taxon>Methylocystaceae</taxon>
        <taxon>Methylocystis</taxon>
    </lineage>
</organism>
<gene>
    <name evidence="1" type="ORF">LMG27198_23160</name>
</gene>
<sequence length="89" mass="9633">MALWRRFLLALESLLGPLGLGLLLGRKGRAARWFAGRSRAFFYFPQNGARNCDPHGPTEQFAPLSGLAGGGVSRLYAKVPGRADDMNAT</sequence>
<reference evidence="1" key="1">
    <citation type="journal article" date="2023" name="Int. J. Syst. Evol. Microbiol.">
        <title>Methylocystis iwaonis sp. nov., a type II methane-oxidizing bacterium from surface soil of a rice paddy field in Japan, and emended description of the genus Methylocystis (ex Whittenbury et al. 1970) Bowman et al. 1993.</title>
        <authorList>
            <person name="Kaise H."/>
            <person name="Sawadogo J.B."/>
            <person name="Alam M.S."/>
            <person name="Ueno C."/>
            <person name="Dianou D."/>
            <person name="Shinjo R."/>
            <person name="Asakawa S."/>
        </authorList>
    </citation>
    <scope>NUCLEOTIDE SEQUENCE</scope>
    <source>
        <strain evidence="1">LMG27198</strain>
    </source>
</reference>
<proteinExistence type="predicted"/>
<evidence type="ECO:0000313" key="1">
    <source>
        <dbReference type="EMBL" id="GLI93324.1"/>
    </source>
</evidence>